<evidence type="ECO:0000256" key="12">
    <source>
        <dbReference type="RuleBase" id="RU000560"/>
    </source>
</evidence>
<dbReference type="CDD" id="cd18095">
    <property type="entry name" value="SpoU-like_rRNA-MTase"/>
    <property type="match status" value="1"/>
</dbReference>
<dbReference type="PANTHER" id="PTHR43191">
    <property type="entry name" value="RRNA METHYLTRANSFERASE 3"/>
    <property type="match status" value="1"/>
</dbReference>
<dbReference type="Pfam" id="PF22435">
    <property type="entry name" value="MRM3-like_sub_bind"/>
    <property type="match status" value="1"/>
</dbReference>
<evidence type="ECO:0000256" key="10">
    <source>
        <dbReference type="ARBA" id="ARBA00035172"/>
    </source>
</evidence>
<dbReference type="Gene3D" id="1.10.1900.20">
    <property type="entry name" value="Ribosomal protein L20"/>
    <property type="match status" value="1"/>
</dbReference>
<keyword evidence="3" id="KW-0489">Methyltransferase</keyword>
<dbReference type="InterPro" id="IPR001537">
    <property type="entry name" value="SpoU_MeTrfase"/>
</dbReference>
<comment type="similarity">
    <text evidence="2 11 12">Belongs to the bacterial ribosomal protein bL20 family.</text>
</comment>
<keyword evidence="16" id="KW-1185">Reference proteome</keyword>
<dbReference type="PROSITE" id="PS00937">
    <property type="entry name" value="RIBOSOMAL_L20"/>
    <property type="match status" value="1"/>
</dbReference>
<dbReference type="InterPro" id="IPR049946">
    <property type="entry name" value="RIBOSOMAL_L20_CS"/>
</dbReference>
<keyword evidence="6 11" id="KW-0694">RNA-binding</keyword>
<feature type="compositionally biased region" description="Basic residues" evidence="13">
    <location>
        <begin position="101"/>
        <end position="113"/>
    </location>
</feature>
<evidence type="ECO:0000313" key="16">
    <source>
        <dbReference type="Proteomes" id="UP001157017"/>
    </source>
</evidence>
<proteinExistence type="inferred from homology"/>
<dbReference type="Gene3D" id="3.40.1280.10">
    <property type="match status" value="1"/>
</dbReference>
<keyword evidence="5 11" id="KW-0699">rRNA-binding</keyword>
<evidence type="ECO:0000313" key="15">
    <source>
        <dbReference type="EMBL" id="GMA85381.1"/>
    </source>
</evidence>
<keyword evidence="4" id="KW-0808">Transferase</keyword>
<gene>
    <name evidence="11" type="primary">rplT</name>
    <name evidence="15" type="ORF">GCM10025868_06310</name>
</gene>
<keyword evidence="7 11" id="KW-0689">Ribosomal protein</keyword>
<keyword evidence="8 11" id="KW-0687">Ribonucleoprotein</keyword>
<dbReference type="PANTHER" id="PTHR43191:SF2">
    <property type="entry name" value="RRNA METHYLTRANSFERASE 3, MITOCHONDRIAL"/>
    <property type="match status" value="1"/>
</dbReference>
<dbReference type="SMART" id="SM00967">
    <property type="entry name" value="SpoU_sub_bind"/>
    <property type="match status" value="1"/>
</dbReference>
<feature type="domain" description="RNA 2-O ribose methyltransferase substrate binding" evidence="14">
    <location>
        <begin position="185"/>
        <end position="270"/>
    </location>
</feature>
<dbReference type="InterPro" id="IPR029026">
    <property type="entry name" value="tRNA_m1G_MTases_N"/>
</dbReference>
<dbReference type="InterPro" id="IPR035566">
    <property type="entry name" value="Ribosomal_protein_bL20_C"/>
</dbReference>
<dbReference type="HAMAP" id="MF_00382">
    <property type="entry name" value="Ribosomal_bL20"/>
    <property type="match status" value="1"/>
</dbReference>
<evidence type="ECO:0000259" key="14">
    <source>
        <dbReference type="SMART" id="SM00967"/>
    </source>
</evidence>
<dbReference type="Gene3D" id="6.10.160.10">
    <property type="match status" value="1"/>
</dbReference>
<evidence type="ECO:0000256" key="13">
    <source>
        <dbReference type="SAM" id="MobiDB-lite"/>
    </source>
</evidence>
<dbReference type="SUPFAM" id="SSF55315">
    <property type="entry name" value="L30e-like"/>
    <property type="match status" value="1"/>
</dbReference>
<dbReference type="InterPro" id="IPR029064">
    <property type="entry name" value="Ribosomal_eL30-like_sf"/>
</dbReference>
<protein>
    <recommendedName>
        <fullName evidence="10 11">Large ribosomal subunit protein bL20</fullName>
    </recommendedName>
</protein>
<accession>A0ABQ6JCS8</accession>
<sequence length="461" mass="49524">MARVKRAVNAQKKRRVVLERASGYRGQRSRLYRKAKEQVTHSLTYAYRDRKAKKGDFRRLWIQRINAAARANGMTYNRFVQGLKAAGVEVDRRMLAEPGRQRRGGLHRARRACRAPTSRPRSPWPPRPTRPDLPRPIQGPGATDAPARPTRSQPPAAVVNPRSDRVRAVHRLGRRVARVRAGRFVAEGPQSVREAVHAHVAARAAGDHGGPVVLELYATAAAADRYAAELDLARDSGLAVTPATDEVLAAMTDTVTPQGLLAVCRTLDRPLAQVLGEPGDPASVPSLVALLAQVRDPGNAGTVIRAADAAGAGAVVLTEASVDVHNPKCVRATAGSLFHLPVAQDVPLTDAVEALRARGLVVLAADGAGDADLDDLLDDVERDARDDAGLPTALLARPTTWLLGNEAWGLPPEQRALADAVVRVPLHGRAESLNLAAAATVCLYASARSQRRAQRREHGTR</sequence>
<name>A0ABQ6JCS8_9ACTN</name>
<evidence type="ECO:0000256" key="8">
    <source>
        <dbReference type="ARBA" id="ARBA00023274"/>
    </source>
</evidence>
<dbReference type="InterPro" id="IPR013123">
    <property type="entry name" value="SpoU_subst-bd"/>
</dbReference>
<evidence type="ECO:0000256" key="11">
    <source>
        <dbReference type="HAMAP-Rule" id="MF_00382"/>
    </source>
</evidence>
<comment type="similarity">
    <text evidence="1">Belongs to the class IV-like SAM-binding methyltransferase superfamily. RNA methyltransferase TrmH family.</text>
</comment>
<dbReference type="Pfam" id="PF00453">
    <property type="entry name" value="Ribosomal_L20"/>
    <property type="match status" value="1"/>
</dbReference>
<dbReference type="SUPFAM" id="SSF75217">
    <property type="entry name" value="alpha/beta knot"/>
    <property type="match status" value="1"/>
</dbReference>
<dbReference type="Pfam" id="PF00588">
    <property type="entry name" value="SpoU_methylase"/>
    <property type="match status" value="1"/>
</dbReference>
<dbReference type="SUPFAM" id="SSF74731">
    <property type="entry name" value="Ribosomal protein L20"/>
    <property type="match status" value="1"/>
</dbReference>
<evidence type="ECO:0000256" key="2">
    <source>
        <dbReference type="ARBA" id="ARBA00007698"/>
    </source>
</evidence>
<evidence type="ECO:0000256" key="9">
    <source>
        <dbReference type="ARBA" id="ARBA00024775"/>
    </source>
</evidence>
<feature type="region of interest" description="Disordered" evidence="13">
    <location>
        <begin position="97"/>
        <end position="164"/>
    </location>
</feature>
<comment type="caution">
    <text evidence="15">The sequence shown here is derived from an EMBL/GenBank/DDBJ whole genome shotgun (WGS) entry which is preliminary data.</text>
</comment>
<dbReference type="Gene3D" id="3.30.1330.30">
    <property type="match status" value="1"/>
</dbReference>
<dbReference type="EMBL" id="BSUZ01000001">
    <property type="protein sequence ID" value="GMA85381.1"/>
    <property type="molecule type" value="Genomic_DNA"/>
</dbReference>
<dbReference type="NCBIfam" id="TIGR01032">
    <property type="entry name" value="rplT_bact"/>
    <property type="match status" value="1"/>
</dbReference>
<dbReference type="InterPro" id="IPR051259">
    <property type="entry name" value="rRNA_Methyltransferase"/>
</dbReference>
<evidence type="ECO:0000256" key="3">
    <source>
        <dbReference type="ARBA" id="ARBA00022603"/>
    </source>
</evidence>
<evidence type="ECO:0000256" key="1">
    <source>
        <dbReference type="ARBA" id="ARBA00007228"/>
    </source>
</evidence>
<dbReference type="InterPro" id="IPR053888">
    <property type="entry name" value="MRM3-like_sub_bind"/>
</dbReference>
<evidence type="ECO:0000256" key="6">
    <source>
        <dbReference type="ARBA" id="ARBA00022884"/>
    </source>
</evidence>
<evidence type="ECO:0000256" key="7">
    <source>
        <dbReference type="ARBA" id="ARBA00022980"/>
    </source>
</evidence>
<dbReference type="InterPro" id="IPR029028">
    <property type="entry name" value="Alpha/beta_knot_MTases"/>
</dbReference>
<evidence type="ECO:0000256" key="4">
    <source>
        <dbReference type="ARBA" id="ARBA00022679"/>
    </source>
</evidence>
<organism evidence="15 16">
    <name type="scientific">Angustibacter aerolatus</name>
    <dbReference type="NCBI Taxonomy" id="1162965"/>
    <lineage>
        <taxon>Bacteria</taxon>
        <taxon>Bacillati</taxon>
        <taxon>Actinomycetota</taxon>
        <taxon>Actinomycetes</taxon>
        <taxon>Kineosporiales</taxon>
        <taxon>Kineosporiaceae</taxon>
    </lineage>
</organism>
<dbReference type="InterPro" id="IPR005813">
    <property type="entry name" value="Ribosomal_bL20"/>
</dbReference>
<reference evidence="16" key="1">
    <citation type="journal article" date="2019" name="Int. J. Syst. Evol. Microbiol.">
        <title>The Global Catalogue of Microorganisms (GCM) 10K type strain sequencing project: providing services to taxonomists for standard genome sequencing and annotation.</title>
        <authorList>
            <consortium name="The Broad Institute Genomics Platform"/>
            <consortium name="The Broad Institute Genome Sequencing Center for Infectious Disease"/>
            <person name="Wu L."/>
            <person name="Ma J."/>
        </authorList>
    </citation>
    <scope>NUCLEOTIDE SEQUENCE [LARGE SCALE GENOMIC DNA]</scope>
    <source>
        <strain evidence="16">NBRC 108730</strain>
    </source>
</reference>
<dbReference type="CDD" id="cd07026">
    <property type="entry name" value="Ribosomal_L20"/>
    <property type="match status" value="1"/>
</dbReference>
<dbReference type="Proteomes" id="UP001157017">
    <property type="component" value="Unassembled WGS sequence"/>
</dbReference>
<evidence type="ECO:0000256" key="5">
    <source>
        <dbReference type="ARBA" id="ARBA00022730"/>
    </source>
</evidence>
<comment type="function">
    <text evidence="9 11 12">Binds directly to 23S ribosomal RNA and is necessary for the in vitro assembly process of the 50S ribosomal subunit. It is not involved in the protein synthesizing functions of that subunit.</text>
</comment>
<dbReference type="PRINTS" id="PR00062">
    <property type="entry name" value="RIBOSOMALL20"/>
</dbReference>